<evidence type="ECO:0000313" key="4">
    <source>
        <dbReference type="EMBL" id="HHR48491.1"/>
    </source>
</evidence>
<dbReference type="Gene3D" id="2.60.40.10">
    <property type="entry name" value="Immunoglobulins"/>
    <property type="match status" value="1"/>
</dbReference>
<feature type="domain" description="Gingipain" evidence="2">
    <location>
        <begin position="217"/>
        <end position="571"/>
    </location>
</feature>
<dbReference type="InterPro" id="IPR029030">
    <property type="entry name" value="Caspase-like_dom_sf"/>
</dbReference>
<dbReference type="Gene3D" id="3.40.50.1460">
    <property type="match status" value="1"/>
</dbReference>
<evidence type="ECO:0000259" key="2">
    <source>
        <dbReference type="Pfam" id="PF01364"/>
    </source>
</evidence>
<dbReference type="InterPro" id="IPR001769">
    <property type="entry name" value="Gingipain"/>
</dbReference>
<keyword evidence="1" id="KW-0732">Signal</keyword>
<dbReference type="Gene3D" id="2.60.40.3800">
    <property type="match status" value="1"/>
</dbReference>
<dbReference type="Gene3D" id="3.40.50.10390">
    <property type="entry name" value="Gingipain r, domain 1"/>
    <property type="match status" value="1"/>
</dbReference>
<organism evidence="4">
    <name type="scientific">candidate division WOR-3 bacterium</name>
    <dbReference type="NCBI Taxonomy" id="2052148"/>
    <lineage>
        <taxon>Bacteria</taxon>
        <taxon>Bacteria division WOR-3</taxon>
    </lineage>
</organism>
<dbReference type="SUPFAM" id="SSF52129">
    <property type="entry name" value="Caspase-like"/>
    <property type="match status" value="1"/>
</dbReference>
<dbReference type="InterPro" id="IPR008969">
    <property type="entry name" value="CarboxyPept-like_regulatory"/>
</dbReference>
<reference evidence="4" key="1">
    <citation type="journal article" date="2020" name="mSystems">
        <title>Genome- and Community-Level Interaction Insights into Carbon Utilization and Element Cycling Functions of Hydrothermarchaeota in Hydrothermal Sediment.</title>
        <authorList>
            <person name="Zhou Z."/>
            <person name="Liu Y."/>
            <person name="Xu W."/>
            <person name="Pan J."/>
            <person name="Luo Z.H."/>
            <person name="Li M."/>
        </authorList>
    </citation>
    <scope>NUCLEOTIDE SEQUENCE [LARGE SCALE GENOMIC DNA]</scope>
    <source>
        <strain evidence="4">SpSt-791</strain>
    </source>
</reference>
<name>A0A7V6CMS7_UNCW3</name>
<evidence type="ECO:0000256" key="1">
    <source>
        <dbReference type="ARBA" id="ARBA00022729"/>
    </source>
</evidence>
<dbReference type="EMBL" id="DTHS01000017">
    <property type="protein sequence ID" value="HHR48491.1"/>
    <property type="molecule type" value="Genomic_DNA"/>
</dbReference>
<sequence>MMKKVVYIFLFFFSLYSESFIKSVEFPKSLLYLEEKEGFLIPNFFDYPLLSEPGSPLLPNVPIYLLLPNKAINYEIKIIDYDYEIINLDKKIYPAQLPRPISEKKEIPFVPINEKVYNSEIYPQEIFKKLPLGIKSNFKIAPLILYPLQYLPKENKLKFYKKITLEITCETDEKEELFLTPSQYQTFLPEIEYLIFNKEDIKRFSPNIKSIQNEIDYLIITTDALIPYFNPFINWQKKKGLKVDIKSTAYIQNNYPGRDLQEKIRNFVIDNFNNRGLKYLLLAGDNAQVPARRCRVVVSGTTGNIPCDLYYGDLQWSWDGNGNNLFGEMGGDTVDLFADIYVGRVSCENSNEVNTFINKTLTYEKNPPTDYLNKVLLPSVMLWSNYPYHGRIVNESIANVTPSFFTDVPLIDPSSYQMFDSLNRGYHYCHPAAHGDENGLYYENGTPIYSVSQASNQTNGNRLTIMNSIACYPGNFEYEDCLAEALMKNGNGGCVAVIMNSRYGWGTPPSMGPSEKLDVRFYDFLLLRDSIEIGKAHSRSKDYYQAIAQSDAVYRWCVYELNLFGNPSLPLWTNTPRNFLIQRPDTIRTGSQTLRIIVNSQGQPVSQAKVSVYKENEVFAYGFTNSSGICDLIINPITPGYLYLTVTKYNYLPKEESLVVILGTSQPHIVIHNIFIDDANQRNPNNQLDPGETVNIYIKVKNIGTANATNLSGLLRTQSNYIVILDSLSNYGNLAPNDTAIGDFYRIFALSQTPPGTVANFEIILNANEGNWRYNFDLQIGRPPQPRYVALNHDTGYCLLTVTALGSVGYTEPPSSDIGYGFRYPKNSPTSSLYYGSLMIGNSDNYVVDRFYGRPATSYNTDFRLVDSIEILPSPSGEQIYYCSFNDGNHPTPKGLKVYQKTIQTSLSGYNKFVIYLLTIKNEGSQPINNLYFGVIGDFDINPSSPTSDIAGSDTIRKYIYMINANNENPTCGFKLLSSSPLANLFCVDHARYVYPDTSLSEGSKFRMLNGTLRQWQSNRTYDWSILLSTGPYNLGVNEETRIAFAVVGGQSQQEFITNCDSAQSYYDNLLVVEEKTKEKILKEDYCHFIITKETKLKLKEKVVATLYDAFGRLIKVFNNEKEIELPKKNTGIYFLKIKNTNKSYRIVILK</sequence>
<dbReference type="Pfam" id="PF01364">
    <property type="entry name" value="Peptidase_C25"/>
    <property type="match status" value="1"/>
</dbReference>
<dbReference type="InterPro" id="IPR029031">
    <property type="entry name" value="Gingipain_N_sf"/>
</dbReference>
<dbReference type="SUPFAM" id="SSF49464">
    <property type="entry name" value="Carboxypeptidase regulatory domain-like"/>
    <property type="match status" value="1"/>
</dbReference>
<dbReference type="InterPro" id="IPR012600">
    <property type="entry name" value="Propeptide_C25"/>
</dbReference>
<dbReference type="InterPro" id="IPR013783">
    <property type="entry name" value="Ig-like_fold"/>
</dbReference>
<protein>
    <submittedName>
        <fullName evidence="4">T9SS type A sorting domain-containing protein</fullName>
    </submittedName>
</protein>
<dbReference type="NCBIfam" id="TIGR04183">
    <property type="entry name" value="Por_Secre_tail"/>
    <property type="match status" value="1"/>
</dbReference>
<dbReference type="InterPro" id="IPR038490">
    <property type="entry name" value="Gingipain_propep_sf"/>
</dbReference>
<dbReference type="Pfam" id="PF08126">
    <property type="entry name" value="Propeptide_C25"/>
    <property type="match status" value="1"/>
</dbReference>
<evidence type="ECO:0000259" key="3">
    <source>
        <dbReference type="Pfam" id="PF08126"/>
    </source>
</evidence>
<dbReference type="InterPro" id="IPR026444">
    <property type="entry name" value="Secre_tail"/>
</dbReference>
<dbReference type="AlphaFoldDB" id="A0A7V6CMS7"/>
<accession>A0A7V6CMS7</accession>
<feature type="domain" description="Gingipain propeptide" evidence="3">
    <location>
        <begin position="49"/>
        <end position="181"/>
    </location>
</feature>
<comment type="caution">
    <text evidence="4">The sequence shown here is derived from an EMBL/GenBank/DDBJ whole genome shotgun (WGS) entry which is preliminary data.</text>
</comment>
<proteinExistence type="predicted"/>
<dbReference type="GO" id="GO:0006508">
    <property type="term" value="P:proteolysis"/>
    <property type="evidence" value="ECO:0007669"/>
    <property type="project" value="InterPro"/>
</dbReference>
<dbReference type="GO" id="GO:0004197">
    <property type="term" value="F:cysteine-type endopeptidase activity"/>
    <property type="evidence" value="ECO:0007669"/>
    <property type="project" value="InterPro"/>
</dbReference>
<gene>
    <name evidence="4" type="ORF">ENV79_02460</name>
</gene>